<gene>
    <name evidence="2" type="ORF">SAMEA4504048_02420</name>
</gene>
<feature type="transmembrane region" description="Helical" evidence="1">
    <location>
        <begin position="105"/>
        <end position="133"/>
    </location>
</feature>
<organism evidence="2 3">
    <name type="scientific">Streptococcus acidominimus</name>
    <dbReference type="NCBI Taxonomy" id="1326"/>
    <lineage>
        <taxon>Bacteria</taxon>
        <taxon>Bacillati</taxon>
        <taxon>Bacillota</taxon>
        <taxon>Bacilli</taxon>
        <taxon>Lactobacillales</taxon>
        <taxon>Streptococcaceae</taxon>
        <taxon>Streptococcus</taxon>
    </lineage>
</organism>
<dbReference type="Pfam" id="PF22564">
    <property type="entry name" value="HAAS"/>
    <property type="match status" value="1"/>
</dbReference>
<evidence type="ECO:0000313" key="2">
    <source>
        <dbReference type="EMBL" id="SNV47733.1"/>
    </source>
</evidence>
<dbReference type="Proteomes" id="UP000215144">
    <property type="component" value="Chromosome 1"/>
</dbReference>
<keyword evidence="1" id="KW-1133">Transmembrane helix</keyword>
<evidence type="ECO:0000256" key="1">
    <source>
        <dbReference type="SAM" id="Phobius"/>
    </source>
</evidence>
<dbReference type="EMBL" id="LT906454">
    <property type="protein sequence ID" value="SNV47733.1"/>
    <property type="molecule type" value="Genomic_DNA"/>
</dbReference>
<evidence type="ECO:0000313" key="3">
    <source>
        <dbReference type="Proteomes" id="UP000215144"/>
    </source>
</evidence>
<dbReference type="OrthoDB" id="95800at2"/>
<proteinExistence type="predicted"/>
<accession>A0A239XNS0</accession>
<dbReference type="KEGG" id="saco:SAME_02420"/>
<dbReference type="RefSeq" id="WP_095123644.1">
    <property type="nucleotide sequence ID" value="NZ_LT906454.1"/>
</dbReference>
<protein>
    <submittedName>
        <fullName evidence="2">Hypothetical membrane associated protein</fullName>
    </submittedName>
</protein>
<keyword evidence="1" id="KW-0472">Membrane</keyword>
<dbReference type="AlphaFoldDB" id="A0A239XNS0"/>
<keyword evidence="1" id="KW-0812">Transmembrane</keyword>
<name>A0A239XNS0_STRAI</name>
<sequence>MTRTEYLKQLDNYLHRLPEEDYQEAMEYFTEYFDEAGPENEDHVIEELGTPKEAAQDILNALWDKKEGEADHSKKSRAKILWIAILALFAAPLALPAIILVAGLIFAFIAMIFAFVVAALSLLLAGIAVLGVLIWESFTLVPNSLAAMALGIGTGLLVLGIGLLLWLLLIALATAMTRVLLAIISRFTKKGSAA</sequence>
<reference evidence="2 3" key="1">
    <citation type="submission" date="2017-06" db="EMBL/GenBank/DDBJ databases">
        <authorList>
            <consortium name="Pathogen Informatics"/>
        </authorList>
    </citation>
    <scope>NUCLEOTIDE SEQUENCE [LARGE SCALE GENOMIC DNA]</scope>
    <source>
        <strain evidence="2 3">NCTC11291</strain>
    </source>
</reference>
<feature type="transmembrane region" description="Helical" evidence="1">
    <location>
        <begin position="80"/>
        <end position="99"/>
    </location>
</feature>